<dbReference type="Proteomes" id="UP001189429">
    <property type="component" value="Unassembled WGS sequence"/>
</dbReference>
<keyword evidence="3" id="KW-1185">Reference proteome</keyword>
<feature type="region of interest" description="Disordered" evidence="1">
    <location>
        <begin position="1"/>
        <end position="47"/>
    </location>
</feature>
<feature type="compositionally biased region" description="Low complexity" evidence="1">
    <location>
        <begin position="12"/>
        <end position="21"/>
    </location>
</feature>
<feature type="region of interest" description="Disordered" evidence="1">
    <location>
        <begin position="67"/>
        <end position="86"/>
    </location>
</feature>
<evidence type="ECO:0000256" key="1">
    <source>
        <dbReference type="SAM" id="MobiDB-lite"/>
    </source>
</evidence>
<proteinExistence type="predicted"/>
<organism evidence="2 3">
    <name type="scientific">Prorocentrum cordatum</name>
    <dbReference type="NCBI Taxonomy" id="2364126"/>
    <lineage>
        <taxon>Eukaryota</taxon>
        <taxon>Sar</taxon>
        <taxon>Alveolata</taxon>
        <taxon>Dinophyceae</taxon>
        <taxon>Prorocentrales</taxon>
        <taxon>Prorocentraceae</taxon>
        <taxon>Prorocentrum</taxon>
    </lineage>
</organism>
<feature type="compositionally biased region" description="Polar residues" evidence="1">
    <location>
        <begin position="161"/>
        <end position="181"/>
    </location>
</feature>
<feature type="compositionally biased region" description="Low complexity" evidence="1">
    <location>
        <begin position="141"/>
        <end position="156"/>
    </location>
</feature>
<gene>
    <name evidence="2" type="ORF">PCOR1329_LOCUS23045</name>
</gene>
<feature type="compositionally biased region" description="Basic residues" evidence="1">
    <location>
        <begin position="24"/>
        <end position="39"/>
    </location>
</feature>
<evidence type="ECO:0000313" key="2">
    <source>
        <dbReference type="EMBL" id="CAK0821909.1"/>
    </source>
</evidence>
<reference evidence="2" key="1">
    <citation type="submission" date="2023-10" db="EMBL/GenBank/DDBJ databases">
        <authorList>
            <person name="Chen Y."/>
            <person name="Shah S."/>
            <person name="Dougan E. K."/>
            <person name="Thang M."/>
            <person name="Chan C."/>
        </authorList>
    </citation>
    <scope>NUCLEOTIDE SEQUENCE [LARGE SCALE GENOMIC DNA]</scope>
</reference>
<name>A0ABN9RT82_9DINO</name>
<feature type="compositionally biased region" description="Gly residues" evidence="1">
    <location>
        <begin position="1"/>
        <end position="11"/>
    </location>
</feature>
<feature type="region of interest" description="Disordered" evidence="1">
    <location>
        <begin position="135"/>
        <end position="181"/>
    </location>
</feature>
<comment type="caution">
    <text evidence="2">The sequence shown here is derived from an EMBL/GenBank/DDBJ whole genome shotgun (WGS) entry which is preliminary data.</text>
</comment>
<dbReference type="EMBL" id="CAUYUJ010007779">
    <property type="protein sequence ID" value="CAK0821909.1"/>
    <property type="molecule type" value="Genomic_DNA"/>
</dbReference>
<accession>A0ABN9RT82</accession>
<protein>
    <submittedName>
        <fullName evidence="2">Uncharacterized protein</fullName>
    </submittedName>
</protein>
<sequence length="181" mass="18953">MIRGSDMGGPSGPSRGSLGDPARPRSRRPLGALLRRRRRPAADESPLAWSPLRGCRGGPRRYRAGRGAAALGLRRSRRPQKSAGARGVWAVACARGGEADLRPCIPLEELRNGDVPKVGGKSASLGEMIGVLADVGAPCQGTSPGRPRRTGTSSSREAQAKGSTGPSRTRASTPTRPSCRR</sequence>
<evidence type="ECO:0000313" key="3">
    <source>
        <dbReference type="Proteomes" id="UP001189429"/>
    </source>
</evidence>